<evidence type="ECO:0000313" key="2">
    <source>
        <dbReference type="EMBL" id="JAD94839.1"/>
    </source>
</evidence>
<feature type="compositionally biased region" description="Basic and acidic residues" evidence="1">
    <location>
        <begin position="52"/>
        <end position="63"/>
    </location>
</feature>
<reference evidence="2" key="1">
    <citation type="submission" date="2014-09" db="EMBL/GenBank/DDBJ databases">
        <authorList>
            <person name="Magalhaes I.L.F."/>
            <person name="Oliveira U."/>
            <person name="Santos F.R."/>
            <person name="Vidigal T.H.D.A."/>
            <person name="Brescovit A.D."/>
            <person name="Santos A.J."/>
        </authorList>
    </citation>
    <scope>NUCLEOTIDE SEQUENCE</scope>
    <source>
        <tissue evidence="2">Shoot tissue taken approximately 20 cm above the soil surface</tissue>
    </source>
</reference>
<dbReference type="EMBL" id="GBRH01203056">
    <property type="protein sequence ID" value="JAD94839.1"/>
    <property type="molecule type" value="Transcribed_RNA"/>
</dbReference>
<reference evidence="2" key="2">
    <citation type="journal article" date="2015" name="Data Brief">
        <title>Shoot transcriptome of the giant reed, Arundo donax.</title>
        <authorList>
            <person name="Barrero R.A."/>
            <person name="Guerrero F.D."/>
            <person name="Moolhuijzen P."/>
            <person name="Goolsby J.A."/>
            <person name="Tidwell J."/>
            <person name="Bellgard S.E."/>
            <person name="Bellgard M.I."/>
        </authorList>
    </citation>
    <scope>NUCLEOTIDE SEQUENCE</scope>
    <source>
        <tissue evidence="2">Shoot tissue taken approximately 20 cm above the soil surface</tissue>
    </source>
</reference>
<feature type="region of interest" description="Disordered" evidence="1">
    <location>
        <begin position="30"/>
        <end position="63"/>
    </location>
</feature>
<sequence>MYSSSHRPPGGRWSWPTISVSCECSPLSSAAARSSAGSDDSPPALPRSSSPRAKELKKAFMAS</sequence>
<organism evidence="2">
    <name type="scientific">Arundo donax</name>
    <name type="common">Giant reed</name>
    <name type="synonym">Donax arundinaceus</name>
    <dbReference type="NCBI Taxonomy" id="35708"/>
    <lineage>
        <taxon>Eukaryota</taxon>
        <taxon>Viridiplantae</taxon>
        <taxon>Streptophyta</taxon>
        <taxon>Embryophyta</taxon>
        <taxon>Tracheophyta</taxon>
        <taxon>Spermatophyta</taxon>
        <taxon>Magnoliopsida</taxon>
        <taxon>Liliopsida</taxon>
        <taxon>Poales</taxon>
        <taxon>Poaceae</taxon>
        <taxon>PACMAD clade</taxon>
        <taxon>Arundinoideae</taxon>
        <taxon>Arundineae</taxon>
        <taxon>Arundo</taxon>
    </lineage>
</organism>
<name>A0A0A9E212_ARUDO</name>
<evidence type="ECO:0000256" key="1">
    <source>
        <dbReference type="SAM" id="MobiDB-lite"/>
    </source>
</evidence>
<dbReference type="AlphaFoldDB" id="A0A0A9E212"/>
<accession>A0A0A9E212</accession>
<feature type="compositionally biased region" description="Low complexity" evidence="1">
    <location>
        <begin position="30"/>
        <end position="51"/>
    </location>
</feature>
<protein>
    <submittedName>
        <fullName evidence="2">Uncharacterized protein</fullName>
    </submittedName>
</protein>
<proteinExistence type="predicted"/>